<feature type="chain" id="PRO_5031491933" description="DUF8020 domain-containing protein" evidence="2">
    <location>
        <begin position="32"/>
        <end position="186"/>
    </location>
</feature>
<evidence type="ECO:0000313" key="5">
    <source>
        <dbReference type="Proteomes" id="UP000523447"/>
    </source>
</evidence>
<accession>A0A7X6RGB2</accession>
<dbReference type="EMBL" id="JAAXPE010000002">
    <property type="protein sequence ID" value="NKY84725.1"/>
    <property type="molecule type" value="Genomic_DNA"/>
</dbReference>
<dbReference type="AlphaFoldDB" id="A0A7X6RGB2"/>
<reference evidence="4 5" key="1">
    <citation type="submission" date="2020-04" db="EMBL/GenBank/DDBJ databases">
        <title>MicrobeNet Type strains.</title>
        <authorList>
            <person name="Nicholson A.C."/>
        </authorList>
    </citation>
    <scope>NUCLEOTIDE SEQUENCE [LARGE SCALE GENOMIC DNA]</scope>
    <source>
        <strain evidence="4 5">DSM 44445</strain>
    </source>
</reference>
<organism evidence="4 5">
    <name type="scientific">Nocardia veterana</name>
    <dbReference type="NCBI Taxonomy" id="132249"/>
    <lineage>
        <taxon>Bacteria</taxon>
        <taxon>Bacillati</taxon>
        <taxon>Actinomycetota</taxon>
        <taxon>Actinomycetes</taxon>
        <taxon>Mycobacteriales</taxon>
        <taxon>Nocardiaceae</taxon>
        <taxon>Nocardia</taxon>
    </lineage>
</organism>
<dbReference type="RefSeq" id="WP_157171473.1">
    <property type="nucleotide sequence ID" value="NZ_CAWPHS010000012.1"/>
</dbReference>
<feature type="domain" description="DUF8020" evidence="3">
    <location>
        <begin position="49"/>
        <end position="114"/>
    </location>
</feature>
<evidence type="ECO:0000256" key="2">
    <source>
        <dbReference type="SAM" id="SignalP"/>
    </source>
</evidence>
<evidence type="ECO:0000256" key="1">
    <source>
        <dbReference type="SAM" id="MobiDB-lite"/>
    </source>
</evidence>
<protein>
    <recommendedName>
        <fullName evidence="3">DUF8020 domain-containing protein</fullName>
    </recommendedName>
</protein>
<gene>
    <name evidence="4" type="ORF">HGA07_03680</name>
</gene>
<keyword evidence="2" id="KW-0732">Signal</keyword>
<dbReference type="InterPro" id="IPR058333">
    <property type="entry name" value="DUF8020"/>
</dbReference>
<proteinExistence type="predicted"/>
<feature type="signal peptide" evidence="2">
    <location>
        <begin position="1"/>
        <end position="31"/>
    </location>
</feature>
<comment type="caution">
    <text evidence="4">The sequence shown here is derived from an EMBL/GenBank/DDBJ whole genome shotgun (WGS) entry which is preliminary data.</text>
</comment>
<feature type="region of interest" description="Disordered" evidence="1">
    <location>
        <begin position="31"/>
        <end position="50"/>
    </location>
</feature>
<evidence type="ECO:0000313" key="4">
    <source>
        <dbReference type="EMBL" id="NKY84725.1"/>
    </source>
</evidence>
<dbReference type="Pfam" id="PF26059">
    <property type="entry name" value="DUF8020"/>
    <property type="match status" value="1"/>
</dbReference>
<name>A0A7X6RGB2_9NOCA</name>
<keyword evidence="5" id="KW-1185">Reference proteome</keyword>
<evidence type="ECO:0000259" key="3">
    <source>
        <dbReference type="Pfam" id="PF26059"/>
    </source>
</evidence>
<sequence>MSLFQLTFGRTMAIAAITAGALAIGAGTASAEPAAPQQPQPAATQQLTTSTDTAAHTVSATLASGRFVANDAARAIDITDAAGAVVESIPLAVHDTAVPVSAVVSNDGQTLTLKQIAFTDTANQLINQWVWGVQNGGAVGAIVGCLLGFWLFVIPGCAIGAAIGGALTSPNSGEINATFNRLLTGN</sequence>
<dbReference type="Proteomes" id="UP000523447">
    <property type="component" value="Unassembled WGS sequence"/>
</dbReference>